<dbReference type="InterPro" id="IPR050297">
    <property type="entry name" value="LipidA_mod_glycosyltrf_83"/>
</dbReference>
<keyword evidence="3" id="KW-0328">Glycosyltransferase</keyword>
<keyword evidence="4" id="KW-0808">Transferase</keyword>
<feature type="transmembrane region" description="Helical" evidence="9">
    <location>
        <begin position="266"/>
        <end position="285"/>
    </location>
</feature>
<keyword evidence="7 9" id="KW-0472">Membrane</keyword>
<dbReference type="InterPro" id="IPR038731">
    <property type="entry name" value="RgtA/B/C-like"/>
</dbReference>
<dbReference type="PANTHER" id="PTHR33908">
    <property type="entry name" value="MANNOSYLTRANSFERASE YKCB-RELATED"/>
    <property type="match status" value="1"/>
</dbReference>
<sequence length="736" mass="74925">MTTMEQQFPQAEATPAGDPAPGTSSASTVPASPGPALTVTAAVPGGPAVPESPAERAEQPAGHGRWRRFGPPALLLAATAALYLVGLSRSGWANPYYSAAAQAASASWKAFFFGSLDASNFITVDKTPAALWLMGLSARVFGVNSFAILLPQALCGVGAVGLLYATVRRWAGEAAGLLAGAVMATTPVAVMMFRFNNPDALLVLMLVAGAYALTRALERGQTRWLLLAGGAVGFGYLAKMLQAVLVLPAFGLVYLLFGPPKLGKRLWQLAAAGGAMIVAAGWWVLAVELWPDGSRPYIGGTQDNSILELTLGYNGVGRLTGEETGSVGGGGGWGETGWLRLFGADMGGQSTWLFPAALLLLGAGLYATWRRPRTDLVRAGFVLWGGWLLVTAAVFSFMAGIFHAYYTVALAPALGAVTGAGAVLLWRLRALAWARATAAVVVAATGWWAYTLLGYSADFVPWLRWTVLIGALAAACALLAAALSPAVLRSAWSRRAVVTLALAVGLAGPGAYALQTAASAHTGAIPTAGPAVTGGNGMRGPGGMPGGFGGRGPGGFGQRQGGGQPTGFPGGITPGGQNGTAPGGTGQNGAGQDGTGQAAGQSGRQRFGQGMRGGMGGLLGASEPNAELKQALLADADRYDWVAATVGANNAAGLQLGTGEPVMAIGGFNGSDDAPSLEQFQRYVAEGRIHWFIGGSGFGAGSGSRVSSQIATWVTEHYQAATIGGQTVYDLTKAAS</sequence>
<feature type="transmembrane region" description="Helical" evidence="9">
    <location>
        <begin position="69"/>
        <end position="87"/>
    </location>
</feature>
<dbReference type="Proteomes" id="UP000601223">
    <property type="component" value="Unassembled WGS sequence"/>
</dbReference>
<proteinExistence type="predicted"/>
<name>A0A8J3JMY2_9ACTN</name>
<keyword evidence="13" id="KW-1185">Reference proteome</keyword>
<organism evidence="12 13">
    <name type="scientific">Catellatospora bangladeshensis</name>
    <dbReference type="NCBI Taxonomy" id="310355"/>
    <lineage>
        <taxon>Bacteria</taxon>
        <taxon>Bacillati</taxon>
        <taxon>Actinomycetota</taxon>
        <taxon>Actinomycetes</taxon>
        <taxon>Micromonosporales</taxon>
        <taxon>Micromonosporaceae</taxon>
        <taxon>Catellatospora</taxon>
    </lineage>
</organism>
<feature type="transmembrane region" description="Helical" evidence="9">
    <location>
        <begin position="496"/>
        <end position="514"/>
    </location>
</feature>
<gene>
    <name evidence="12" type="ORF">Cba03nite_32340</name>
</gene>
<comment type="caution">
    <text evidence="12">The sequence shown here is derived from an EMBL/GenBank/DDBJ whole genome shotgun (WGS) entry which is preliminary data.</text>
</comment>
<evidence type="ECO:0000313" key="12">
    <source>
        <dbReference type="EMBL" id="GIF81885.1"/>
    </source>
</evidence>
<keyword evidence="6 9" id="KW-1133">Transmembrane helix</keyword>
<dbReference type="RefSeq" id="WP_239125775.1">
    <property type="nucleotide sequence ID" value="NZ_BONF01000016.1"/>
</dbReference>
<feature type="transmembrane region" description="Helical" evidence="9">
    <location>
        <begin position="237"/>
        <end position="257"/>
    </location>
</feature>
<feature type="transmembrane region" description="Helical" evidence="9">
    <location>
        <begin position="381"/>
        <end position="402"/>
    </location>
</feature>
<evidence type="ECO:0000256" key="1">
    <source>
        <dbReference type="ARBA" id="ARBA00004651"/>
    </source>
</evidence>
<feature type="domain" description="Glycosyltransferase RgtA/B/C/D-like" evidence="10">
    <location>
        <begin position="125"/>
        <end position="282"/>
    </location>
</feature>
<evidence type="ECO:0000256" key="9">
    <source>
        <dbReference type="SAM" id="Phobius"/>
    </source>
</evidence>
<dbReference type="AlphaFoldDB" id="A0A8J3JMY2"/>
<dbReference type="PANTHER" id="PTHR33908:SF3">
    <property type="entry name" value="UNDECAPRENYL PHOSPHATE-ALPHA-4-AMINO-4-DEOXY-L-ARABINOSE ARABINOSYL TRANSFERASE"/>
    <property type="match status" value="1"/>
</dbReference>
<keyword evidence="5 9" id="KW-0812">Transmembrane</keyword>
<evidence type="ECO:0008006" key="14">
    <source>
        <dbReference type="Google" id="ProtNLM"/>
    </source>
</evidence>
<evidence type="ECO:0000259" key="10">
    <source>
        <dbReference type="Pfam" id="PF13231"/>
    </source>
</evidence>
<accession>A0A8J3JMY2</accession>
<feature type="transmembrane region" description="Helical" evidence="9">
    <location>
        <begin position="462"/>
        <end position="484"/>
    </location>
</feature>
<feature type="domain" description="Putative mannosyltransferase YkcA/B-like C-terminal" evidence="11">
    <location>
        <begin position="629"/>
        <end position="717"/>
    </location>
</feature>
<feature type="region of interest" description="Disordered" evidence="8">
    <location>
        <begin position="1"/>
        <end position="64"/>
    </location>
</feature>
<keyword evidence="2" id="KW-1003">Cell membrane</keyword>
<dbReference type="Pfam" id="PF24878">
    <property type="entry name" value="YkcB_C"/>
    <property type="match status" value="1"/>
</dbReference>
<reference evidence="12 13" key="1">
    <citation type="submission" date="2021-01" db="EMBL/GenBank/DDBJ databases">
        <title>Whole genome shotgun sequence of Catellatospora bangladeshensis NBRC 107357.</title>
        <authorList>
            <person name="Komaki H."/>
            <person name="Tamura T."/>
        </authorList>
    </citation>
    <scope>NUCLEOTIDE SEQUENCE [LARGE SCALE GENOMIC DNA]</scope>
    <source>
        <strain evidence="12 13">NBRC 107357</strain>
    </source>
</reference>
<feature type="region of interest" description="Disordered" evidence="8">
    <location>
        <begin position="531"/>
        <end position="615"/>
    </location>
</feature>
<feature type="compositionally biased region" description="Gly residues" evidence="8">
    <location>
        <begin position="532"/>
        <end position="594"/>
    </location>
</feature>
<feature type="transmembrane region" description="Helical" evidence="9">
    <location>
        <begin position="170"/>
        <end position="193"/>
    </location>
</feature>
<comment type="subcellular location">
    <subcellularLocation>
        <location evidence="1">Cell membrane</location>
        <topology evidence="1">Multi-pass membrane protein</topology>
    </subcellularLocation>
</comment>
<evidence type="ECO:0000259" key="11">
    <source>
        <dbReference type="Pfam" id="PF24878"/>
    </source>
</evidence>
<dbReference type="GO" id="GO:0016763">
    <property type="term" value="F:pentosyltransferase activity"/>
    <property type="evidence" value="ECO:0007669"/>
    <property type="project" value="TreeGrafter"/>
</dbReference>
<feature type="transmembrane region" description="Helical" evidence="9">
    <location>
        <begin position="433"/>
        <end position="450"/>
    </location>
</feature>
<evidence type="ECO:0000256" key="2">
    <source>
        <dbReference type="ARBA" id="ARBA00022475"/>
    </source>
</evidence>
<protein>
    <recommendedName>
        <fullName evidence="14">4-amino-4-deoxy-L-arabinose transferase-like glycosyltransferase</fullName>
    </recommendedName>
</protein>
<feature type="transmembrane region" description="Helical" evidence="9">
    <location>
        <begin position="141"/>
        <end position="164"/>
    </location>
</feature>
<evidence type="ECO:0000256" key="4">
    <source>
        <dbReference type="ARBA" id="ARBA00022679"/>
    </source>
</evidence>
<feature type="transmembrane region" description="Helical" evidence="9">
    <location>
        <begin position="408"/>
        <end position="426"/>
    </location>
</feature>
<dbReference type="GO" id="GO:0005886">
    <property type="term" value="C:plasma membrane"/>
    <property type="evidence" value="ECO:0007669"/>
    <property type="project" value="UniProtKB-SubCell"/>
</dbReference>
<dbReference type="GO" id="GO:0009103">
    <property type="term" value="P:lipopolysaccharide biosynthetic process"/>
    <property type="evidence" value="ECO:0007669"/>
    <property type="project" value="UniProtKB-ARBA"/>
</dbReference>
<feature type="transmembrane region" description="Helical" evidence="9">
    <location>
        <begin position="352"/>
        <end position="369"/>
    </location>
</feature>
<evidence type="ECO:0000256" key="3">
    <source>
        <dbReference type="ARBA" id="ARBA00022676"/>
    </source>
</evidence>
<evidence type="ECO:0000256" key="7">
    <source>
        <dbReference type="ARBA" id="ARBA00023136"/>
    </source>
</evidence>
<evidence type="ECO:0000256" key="6">
    <source>
        <dbReference type="ARBA" id="ARBA00022989"/>
    </source>
</evidence>
<feature type="compositionally biased region" description="Low complexity" evidence="8">
    <location>
        <begin position="595"/>
        <end position="609"/>
    </location>
</feature>
<dbReference type="EMBL" id="BONF01000016">
    <property type="protein sequence ID" value="GIF81885.1"/>
    <property type="molecule type" value="Genomic_DNA"/>
</dbReference>
<dbReference type="GO" id="GO:0010041">
    <property type="term" value="P:response to iron(III) ion"/>
    <property type="evidence" value="ECO:0007669"/>
    <property type="project" value="TreeGrafter"/>
</dbReference>
<dbReference type="InterPro" id="IPR056785">
    <property type="entry name" value="YkcA/B-like_C"/>
</dbReference>
<evidence type="ECO:0000256" key="8">
    <source>
        <dbReference type="SAM" id="MobiDB-lite"/>
    </source>
</evidence>
<evidence type="ECO:0000313" key="13">
    <source>
        <dbReference type="Proteomes" id="UP000601223"/>
    </source>
</evidence>
<dbReference type="Pfam" id="PF13231">
    <property type="entry name" value="PMT_2"/>
    <property type="match status" value="1"/>
</dbReference>
<evidence type="ECO:0000256" key="5">
    <source>
        <dbReference type="ARBA" id="ARBA00022692"/>
    </source>
</evidence>